<keyword evidence="2" id="KW-1185">Reference proteome</keyword>
<gene>
    <name evidence="1" type="ORF">KQX54_018220</name>
</gene>
<name>A0AAV7HWY5_COTGL</name>
<dbReference type="PANTHER" id="PTHR47890:SF1">
    <property type="entry name" value="LD24308P"/>
    <property type="match status" value="1"/>
</dbReference>
<evidence type="ECO:0000313" key="1">
    <source>
        <dbReference type="EMBL" id="KAH0535688.1"/>
    </source>
</evidence>
<protein>
    <submittedName>
        <fullName evidence="1">Uncharacterized protein</fullName>
    </submittedName>
</protein>
<proteinExistence type="predicted"/>
<sequence>MTKRVGSLTVGYYSSSTKRTRAAVDQARITKLLELTPEQRDEFLSRFKRKCMPFATGARFRVHKNKIHLELQQGILTNGTIDPQTVTWKEATECKYSKKVIYNFRNGVTFGKSVHGQRIDDNANIDSNRTITKSSMCNGKTKDLVHVSNFLVASTFFIGQNRKTQKRKDAYTNHYLIAISMGNRYNGFLEQNIAKSYNTFIHTGNICGCLCERSSNDNFTPRGALFGFAVYGLDIDEYGNINRKKKTKIGFNQCDHFSRTTDILRQRQSLVPPTSSVASNIESKGPCSYHVLFGGTSFEMDKIQHIVPFIDMQEVVTQPPKPIHGIGWFHKGYPGTSGYLSLKVFVEED</sequence>
<reference evidence="1 2" key="1">
    <citation type="journal article" date="2021" name="J. Hered.">
        <title>A chromosome-level genome assembly of the parasitoid wasp, Cotesia glomerata (Hymenoptera: Braconidae).</title>
        <authorList>
            <person name="Pinto B.J."/>
            <person name="Weis J.J."/>
            <person name="Gamble T."/>
            <person name="Ode P.J."/>
            <person name="Paul R."/>
            <person name="Zaspel J.M."/>
        </authorList>
    </citation>
    <scope>NUCLEOTIDE SEQUENCE [LARGE SCALE GENOMIC DNA]</scope>
    <source>
        <strain evidence="1">CgM1</strain>
    </source>
</reference>
<accession>A0AAV7HWY5</accession>
<evidence type="ECO:0000313" key="2">
    <source>
        <dbReference type="Proteomes" id="UP000826195"/>
    </source>
</evidence>
<dbReference type="Proteomes" id="UP000826195">
    <property type="component" value="Unassembled WGS sequence"/>
</dbReference>
<comment type="caution">
    <text evidence="1">The sequence shown here is derived from an EMBL/GenBank/DDBJ whole genome shotgun (WGS) entry which is preliminary data.</text>
</comment>
<dbReference type="AlphaFoldDB" id="A0AAV7HWY5"/>
<dbReference type="EMBL" id="JAHXZJ010002982">
    <property type="protein sequence ID" value="KAH0535688.1"/>
    <property type="molecule type" value="Genomic_DNA"/>
</dbReference>
<dbReference type="PANTHER" id="PTHR47890">
    <property type="entry name" value="LD24308P"/>
    <property type="match status" value="1"/>
</dbReference>
<organism evidence="1 2">
    <name type="scientific">Cotesia glomerata</name>
    <name type="common">Lepidopteran parasitic wasp</name>
    <name type="synonym">Apanteles glomeratus</name>
    <dbReference type="NCBI Taxonomy" id="32391"/>
    <lineage>
        <taxon>Eukaryota</taxon>
        <taxon>Metazoa</taxon>
        <taxon>Ecdysozoa</taxon>
        <taxon>Arthropoda</taxon>
        <taxon>Hexapoda</taxon>
        <taxon>Insecta</taxon>
        <taxon>Pterygota</taxon>
        <taxon>Neoptera</taxon>
        <taxon>Endopterygota</taxon>
        <taxon>Hymenoptera</taxon>
        <taxon>Apocrita</taxon>
        <taxon>Ichneumonoidea</taxon>
        <taxon>Braconidae</taxon>
        <taxon>Microgastrinae</taxon>
        <taxon>Cotesia</taxon>
    </lineage>
</organism>